<dbReference type="Pfam" id="PF04073">
    <property type="entry name" value="tRNA_edit"/>
    <property type="match status" value="1"/>
</dbReference>
<dbReference type="EMBL" id="JBHSFP010000032">
    <property type="protein sequence ID" value="MFC4535539.1"/>
    <property type="molecule type" value="Genomic_DNA"/>
</dbReference>
<evidence type="ECO:0000313" key="3">
    <source>
        <dbReference type="Proteomes" id="UP001596004"/>
    </source>
</evidence>
<evidence type="ECO:0000313" key="2">
    <source>
        <dbReference type="EMBL" id="MFC4535539.1"/>
    </source>
</evidence>
<accession>A0ABV9CQG4</accession>
<dbReference type="InterPro" id="IPR036754">
    <property type="entry name" value="YbaK/aa-tRNA-synt-asso_dom_sf"/>
</dbReference>
<protein>
    <submittedName>
        <fullName evidence="2">YbaK/EbsC family protein</fullName>
    </submittedName>
</protein>
<dbReference type="InterPro" id="IPR007214">
    <property type="entry name" value="YbaK/aa-tRNA-synth-assoc-dom"/>
</dbReference>
<organism evidence="2 3">
    <name type="scientific">Sphaerisporangium dianthi</name>
    <dbReference type="NCBI Taxonomy" id="1436120"/>
    <lineage>
        <taxon>Bacteria</taxon>
        <taxon>Bacillati</taxon>
        <taxon>Actinomycetota</taxon>
        <taxon>Actinomycetes</taxon>
        <taxon>Streptosporangiales</taxon>
        <taxon>Streptosporangiaceae</taxon>
        <taxon>Sphaerisporangium</taxon>
    </lineage>
</organism>
<keyword evidence="3" id="KW-1185">Reference proteome</keyword>
<gene>
    <name evidence="2" type="ORF">ACFO60_32645</name>
</gene>
<reference evidence="3" key="1">
    <citation type="journal article" date="2019" name="Int. J. Syst. Evol. Microbiol.">
        <title>The Global Catalogue of Microorganisms (GCM) 10K type strain sequencing project: providing services to taxonomists for standard genome sequencing and annotation.</title>
        <authorList>
            <consortium name="The Broad Institute Genomics Platform"/>
            <consortium name="The Broad Institute Genome Sequencing Center for Infectious Disease"/>
            <person name="Wu L."/>
            <person name="Ma J."/>
        </authorList>
    </citation>
    <scope>NUCLEOTIDE SEQUENCE [LARGE SCALE GENOMIC DNA]</scope>
    <source>
        <strain evidence="3">CGMCC 4.7132</strain>
    </source>
</reference>
<dbReference type="Proteomes" id="UP001596004">
    <property type="component" value="Unassembled WGS sequence"/>
</dbReference>
<name>A0ABV9CQG4_9ACTN</name>
<dbReference type="SUPFAM" id="SSF55826">
    <property type="entry name" value="YbaK/ProRS associated domain"/>
    <property type="match status" value="1"/>
</dbReference>
<dbReference type="RefSeq" id="WP_380848287.1">
    <property type="nucleotide sequence ID" value="NZ_JBHSFP010000032.1"/>
</dbReference>
<dbReference type="CDD" id="cd04939">
    <property type="entry name" value="PA2301"/>
    <property type="match status" value="1"/>
</dbReference>
<feature type="domain" description="YbaK/aminoacyl-tRNA synthetase-associated" evidence="1">
    <location>
        <begin position="40"/>
        <end position="163"/>
    </location>
</feature>
<dbReference type="PANTHER" id="PTHR30411:SF1">
    <property type="entry name" value="CYTOPLASMIC PROTEIN"/>
    <property type="match status" value="1"/>
</dbReference>
<comment type="caution">
    <text evidence="2">The sequence shown here is derived from an EMBL/GenBank/DDBJ whole genome shotgun (WGS) entry which is preliminary data.</text>
</comment>
<dbReference type="PANTHER" id="PTHR30411">
    <property type="entry name" value="CYTOPLASMIC PROTEIN"/>
    <property type="match status" value="1"/>
</dbReference>
<proteinExistence type="predicted"/>
<dbReference type="Gene3D" id="3.90.960.10">
    <property type="entry name" value="YbaK/aminoacyl-tRNA synthetase-associated domain"/>
    <property type="match status" value="1"/>
</dbReference>
<evidence type="ECO:0000259" key="1">
    <source>
        <dbReference type="Pfam" id="PF04073"/>
    </source>
</evidence>
<sequence length="174" mass="18205">MKLGTLEWVPAGDRPDLLADPVARAVQTVTGEVAVAPIDPELADTAAFCERYGVALEESANCVIVAAKRGGETRYAAVMVLATMRADVNGVIRRHLDARKTSFAPQQDAVAMTGMEYGGITPLGLPDDWPVLVDAEVARQPLVVIGSGIRGSKLALSGEALGRLKGAEVVALAQ</sequence>